<evidence type="ECO:0000313" key="3">
    <source>
        <dbReference type="EMBL" id="PKC00144.1"/>
    </source>
</evidence>
<evidence type="ECO:0000313" key="4">
    <source>
        <dbReference type="Proteomes" id="UP000232722"/>
    </source>
</evidence>
<keyword evidence="2" id="KW-0677">Repeat</keyword>
<evidence type="ECO:0000256" key="1">
    <source>
        <dbReference type="ARBA" id="ARBA00022441"/>
    </source>
</evidence>
<dbReference type="VEuPathDB" id="FungiDB:RhiirA1_427751"/>
<dbReference type="PANTHER" id="PTHR46093">
    <property type="entry name" value="ACYL-COA-BINDING DOMAIN-CONTAINING PROTEIN 5"/>
    <property type="match status" value="1"/>
</dbReference>
<reference evidence="3 4" key="2">
    <citation type="submission" date="2017-09" db="EMBL/GenBank/DDBJ databases">
        <title>Extensive intraspecific genome diversity in a model arbuscular mycorrhizal fungus.</title>
        <authorList>
            <person name="Chen E.C."/>
            <person name="Morin E."/>
            <person name="Beaudet D."/>
            <person name="Noel J."/>
            <person name="Ndikumana S."/>
            <person name="Charron P."/>
            <person name="St-Onge C."/>
            <person name="Giorgi J."/>
            <person name="Grigoriev I.V."/>
            <person name="Roux C."/>
            <person name="Martin F.M."/>
            <person name="Corradi N."/>
        </authorList>
    </citation>
    <scope>NUCLEOTIDE SEQUENCE [LARGE SCALE GENOMIC DNA]</scope>
    <source>
        <strain evidence="3 4">A5</strain>
    </source>
</reference>
<dbReference type="EMBL" id="LLXJ01001958">
    <property type="protein sequence ID" value="PKC00144.1"/>
    <property type="molecule type" value="Genomic_DNA"/>
</dbReference>
<dbReference type="PANTHER" id="PTHR46093:SF18">
    <property type="entry name" value="FIBRONECTIN TYPE-III DOMAIN-CONTAINING PROTEIN"/>
    <property type="match status" value="1"/>
</dbReference>
<keyword evidence="1" id="KW-0880">Kelch repeat</keyword>
<dbReference type="Gene3D" id="2.120.10.80">
    <property type="entry name" value="Kelch-type beta propeller"/>
    <property type="match status" value="2"/>
</dbReference>
<proteinExistence type="predicted"/>
<organism evidence="3 4">
    <name type="scientific">Rhizophagus irregularis</name>
    <dbReference type="NCBI Taxonomy" id="588596"/>
    <lineage>
        <taxon>Eukaryota</taxon>
        <taxon>Fungi</taxon>
        <taxon>Fungi incertae sedis</taxon>
        <taxon>Mucoromycota</taxon>
        <taxon>Glomeromycotina</taxon>
        <taxon>Glomeromycetes</taxon>
        <taxon>Glomerales</taxon>
        <taxon>Glomeraceae</taxon>
        <taxon>Rhizophagus</taxon>
    </lineage>
</organism>
<dbReference type="Proteomes" id="UP000232722">
    <property type="component" value="Unassembled WGS sequence"/>
</dbReference>
<accession>A0A2I1EBG5</accession>
<dbReference type="InterPro" id="IPR015915">
    <property type="entry name" value="Kelch-typ_b-propeller"/>
</dbReference>
<name>A0A2I1EBG5_9GLOM</name>
<sequence length="349" mass="40153">MTKNFLTYFLLWILIQLLIRGNCQSYYIFFPMKRHDHTATIIDNKLYILGGSGYNGDHEFFYLDVSKKFNTKNLLWKDLSYNNIVPSHYGATSVVGGVNNNTLFLYGVYNSAMALVYTFDPKYNKWDNPQIIGDNTIRKQFLTGVIANNGKMYLFGKTLPNGLVFNDYSIDMDMLILDTINLNWEKGSLFNAPTGRGDYGATLLPNQIILYIGRFDIEGESAFRRIYLYDTIHNSWSKKLTSGDIVPSNRDFFSVVLGLDGNSVIMFGGRGKTNLPKTDALYVLNTINFNWYIPKVTGDIPRSRFWHKANVMDNYMLISFGCCYNRQDESDILLLDISDNKEFKWVTEN</sequence>
<protein>
    <submittedName>
        <fullName evidence="3">Uncharacterized protein</fullName>
    </submittedName>
</protein>
<dbReference type="OrthoDB" id="432528at2759"/>
<dbReference type="SUPFAM" id="SSF117281">
    <property type="entry name" value="Kelch motif"/>
    <property type="match status" value="1"/>
</dbReference>
<dbReference type="VEuPathDB" id="FungiDB:RhiirFUN_023869"/>
<dbReference type="AlphaFoldDB" id="A0A2I1EBG5"/>
<dbReference type="VEuPathDB" id="FungiDB:FUN_003044"/>
<dbReference type="Pfam" id="PF24681">
    <property type="entry name" value="Kelch_KLHDC2_KLHL20_DRC7"/>
    <property type="match status" value="2"/>
</dbReference>
<gene>
    <name evidence="3" type="ORF">RhiirA5_505350</name>
</gene>
<comment type="caution">
    <text evidence="3">The sequence shown here is derived from an EMBL/GenBank/DDBJ whole genome shotgun (WGS) entry which is preliminary data.</text>
</comment>
<evidence type="ECO:0000256" key="2">
    <source>
        <dbReference type="ARBA" id="ARBA00022737"/>
    </source>
</evidence>
<reference evidence="3 4" key="1">
    <citation type="submission" date="2016-04" db="EMBL/GenBank/DDBJ databases">
        <title>Genome analyses suggest a sexual origin of heterokaryosis in a supposedly ancient asexual fungus.</title>
        <authorList>
            <person name="Ropars J."/>
            <person name="Sedzielewska K."/>
            <person name="Noel J."/>
            <person name="Charron P."/>
            <person name="Farinelli L."/>
            <person name="Marton T."/>
            <person name="Kruger M."/>
            <person name="Pelin A."/>
            <person name="Brachmann A."/>
            <person name="Corradi N."/>
        </authorList>
    </citation>
    <scope>NUCLEOTIDE SEQUENCE [LARGE SCALE GENOMIC DNA]</scope>
    <source>
        <strain evidence="3 4">A5</strain>
    </source>
</reference>